<comment type="caution">
    <text evidence="2">The sequence shown here is derived from an EMBL/GenBank/DDBJ whole genome shotgun (WGS) entry which is preliminary data.</text>
</comment>
<keyword evidence="3" id="KW-1185">Reference proteome</keyword>
<organism evidence="2 3">
    <name type="scientific">Parashewanella curva</name>
    <dbReference type="NCBI Taxonomy" id="2338552"/>
    <lineage>
        <taxon>Bacteria</taxon>
        <taxon>Pseudomonadati</taxon>
        <taxon>Pseudomonadota</taxon>
        <taxon>Gammaproteobacteria</taxon>
        <taxon>Alteromonadales</taxon>
        <taxon>Shewanellaceae</taxon>
        <taxon>Parashewanella</taxon>
    </lineage>
</organism>
<gene>
    <name evidence="2" type="ORF">D5018_19615</name>
</gene>
<accession>A0A3L8PRG2</accession>
<feature type="transmembrane region" description="Helical" evidence="1">
    <location>
        <begin position="36"/>
        <end position="56"/>
    </location>
</feature>
<reference evidence="2 3" key="1">
    <citation type="submission" date="2018-09" db="EMBL/GenBank/DDBJ databases">
        <title>Phylogeny of the Shewanellaceae, and recommendation for two new genera, Pseudoshewanella and Parashewanella.</title>
        <authorList>
            <person name="Wang G."/>
        </authorList>
    </citation>
    <scope>NUCLEOTIDE SEQUENCE [LARGE SCALE GENOMIC DNA]</scope>
    <source>
        <strain evidence="2 3">C51</strain>
    </source>
</reference>
<evidence type="ECO:0000256" key="1">
    <source>
        <dbReference type="SAM" id="Phobius"/>
    </source>
</evidence>
<keyword evidence="1" id="KW-1133">Transmembrane helix</keyword>
<feature type="transmembrane region" description="Helical" evidence="1">
    <location>
        <begin position="12"/>
        <end position="30"/>
    </location>
</feature>
<keyword evidence="1" id="KW-0812">Transmembrane</keyword>
<sequence>MTSTFGSVRPLTVFIVIFITSKTVSFFKGHESDESLAFALLWSFVAMFTFMAAKLYHTKKGRNCKSCNDNAE</sequence>
<dbReference type="Proteomes" id="UP000281474">
    <property type="component" value="Unassembled WGS sequence"/>
</dbReference>
<evidence type="ECO:0000313" key="3">
    <source>
        <dbReference type="Proteomes" id="UP000281474"/>
    </source>
</evidence>
<proteinExistence type="predicted"/>
<keyword evidence="1" id="KW-0472">Membrane</keyword>
<dbReference type="AlphaFoldDB" id="A0A3L8PRG2"/>
<protein>
    <submittedName>
        <fullName evidence="2">Uncharacterized protein</fullName>
    </submittedName>
</protein>
<name>A0A3L8PRG2_9GAMM</name>
<dbReference type="EMBL" id="QZEI01000110">
    <property type="protein sequence ID" value="RLV57990.1"/>
    <property type="molecule type" value="Genomic_DNA"/>
</dbReference>
<evidence type="ECO:0000313" key="2">
    <source>
        <dbReference type="EMBL" id="RLV57990.1"/>
    </source>
</evidence>